<comment type="caution">
    <text evidence="5">The sequence shown here is derived from an EMBL/GenBank/DDBJ whole genome shotgun (WGS) entry which is preliminary data.</text>
</comment>
<dbReference type="OrthoDB" id="287850at2157"/>
<evidence type="ECO:0000313" key="6">
    <source>
        <dbReference type="Proteomes" id="UP000195137"/>
    </source>
</evidence>
<protein>
    <submittedName>
        <fullName evidence="5">Nitroreductase</fullName>
    </submittedName>
</protein>
<gene>
    <name evidence="5" type="ORF">AMET1_0139</name>
</gene>
<dbReference type="Gene3D" id="3.40.109.10">
    <property type="entry name" value="NADH Oxidase"/>
    <property type="match status" value="1"/>
</dbReference>
<sequence>MSSKEMVKALNIFDVIKSRRSVRKFKDKDVSDEAVDKIIEAGVWAPSAGNLQSRDYIIVRDKEVIDELVDAAGQSFISDAPVIIVVCANMERSSQKYGDRGYNLYSIQDASAAIQNMLLTVHALNLSSCWIGAFNETQVSDILGIPSGVRPVAMLPIGHPDVEPNPPKRDSMEKFVHSEKW</sequence>
<dbReference type="Pfam" id="PF00881">
    <property type="entry name" value="Nitroreductase"/>
    <property type="match status" value="1"/>
</dbReference>
<dbReference type="GO" id="GO:0016491">
    <property type="term" value="F:oxidoreductase activity"/>
    <property type="evidence" value="ECO:0007669"/>
    <property type="project" value="UniProtKB-KW"/>
</dbReference>
<proteinExistence type="inferred from homology"/>
<feature type="region of interest" description="Disordered" evidence="3">
    <location>
        <begin position="159"/>
        <end position="181"/>
    </location>
</feature>
<dbReference type="AlphaFoldDB" id="A0A1Y3GDI9"/>
<evidence type="ECO:0000256" key="2">
    <source>
        <dbReference type="ARBA" id="ARBA00023002"/>
    </source>
</evidence>
<evidence type="ECO:0000313" key="5">
    <source>
        <dbReference type="EMBL" id="OUJ19469.1"/>
    </source>
</evidence>
<keyword evidence="2" id="KW-0560">Oxidoreductase</keyword>
<reference evidence="5 6" key="1">
    <citation type="submission" date="2016-12" db="EMBL/GenBank/DDBJ databases">
        <title>Discovery of methanogenic haloarchaea.</title>
        <authorList>
            <person name="Sorokin D.Y."/>
            <person name="Makarova K.S."/>
            <person name="Abbas B."/>
            <person name="Ferrer M."/>
            <person name="Golyshin P.N."/>
        </authorList>
    </citation>
    <scope>NUCLEOTIDE SEQUENCE [LARGE SCALE GENOMIC DNA]</scope>
    <source>
        <strain evidence="5">AMET1</strain>
    </source>
</reference>
<name>A0A1Y3GDI9_9EURY</name>
<feature type="domain" description="Nitroreductase" evidence="4">
    <location>
        <begin position="73"/>
        <end position="159"/>
    </location>
</feature>
<dbReference type="RefSeq" id="WP_201721221.1">
    <property type="nucleotide sequence ID" value="NZ_MRZU01000002.1"/>
</dbReference>
<organism evidence="5 6">
    <name type="scientific">Methanonatronarchaeum thermophilum</name>
    <dbReference type="NCBI Taxonomy" id="1927129"/>
    <lineage>
        <taxon>Archaea</taxon>
        <taxon>Methanobacteriati</taxon>
        <taxon>Methanobacteriota</taxon>
        <taxon>Methanonatronarchaeia</taxon>
        <taxon>Methanonatronarchaeales</taxon>
        <taxon>Methanonatronarchaeaceae</taxon>
        <taxon>Methanonatronarchaeum</taxon>
    </lineage>
</organism>
<evidence type="ECO:0000259" key="4">
    <source>
        <dbReference type="Pfam" id="PF00881"/>
    </source>
</evidence>
<dbReference type="Proteomes" id="UP000195137">
    <property type="component" value="Unassembled WGS sequence"/>
</dbReference>
<accession>A0A1Y3GDI9</accession>
<dbReference type="PANTHER" id="PTHR43673">
    <property type="entry name" value="NAD(P)H NITROREDUCTASE YDGI-RELATED"/>
    <property type="match status" value="1"/>
</dbReference>
<dbReference type="EMBL" id="MRZU01000002">
    <property type="protein sequence ID" value="OUJ19469.1"/>
    <property type="molecule type" value="Genomic_DNA"/>
</dbReference>
<dbReference type="SUPFAM" id="SSF55469">
    <property type="entry name" value="FMN-dependent nitroreductase-like"/>
    <property type="match status" value="1"/>
</dbReference>
<keyword evidence="6" id="KW-1185">Reference proteome</keyword>
<evidence type="ECO:0000256" key="1">
    <source>
        <dbReference type="ARBA" id="ARBA00007118"/>
    </source>
</evidence>
<feature type="compositionally biased region" description="Basic and acidic residues" evidence="3">
    <location>
        <begin position="160"/>
        <end position="181"/>
    </location>
</feature>
<dbReference type="InterPro" id="IPR029479">
    <property type="entry name" value="Nitroreductase"/>
</dbReference>
<comment type="similarity">
    <text evidence="1">Belongs to the nitroreductase family.</text>
</comment>
<dbReference type="PANTHER" id="PTHR43673:SF10">
    <property type="entry name" value="NADH DEHYDROGENASE_NAD(P)H NITROREDUCTASE XCC3605-RELATED"/>
    <property type="match status" value="1"/>
</dbReference>
<dbReference type="InterPro" id="IPR000415">
    <property type="entry name" value="Nitroreductase-like"/>
</dbReference>
<evidence type="ECO:0000256" key="3">
    <source>
        <dbReference type="SAM" id="MobiDB-lite"/>
    </source>
</evidence>